<dbReference type="InterPro" id="IPR050397">
    <property type="entry name" value="Env_Response_Regulators"/>
</dbReference>
<dbReference type="AlphaFoldDB" id="A0A938BQ10"/>
<dbReference type="Gene3D" id="2.60.120.10">
    <property type="entry name" value="Jelly Rolls"/>
    <property type="match status" value="1"/>
</dbReference>
<accession>A0A938BQ10</accession>
<dbReference type="InterPro" id="IPR036390">
    <property type="entry name" value="WH_DNA-bd_sf"/>
</dbReference>
<dbReference type="Proteomes" id="UP000748308">
    <property type="component" value="Unassembled WGS sequence"/>
</dbReference>
<dbReference type="SMART" id="SM00419">
    <property type="entry name" value="HTH_CRP"/>
    <property type="match status" value="1"/>
</dbReference>
<keyword evidence="3" id="KW-0804">Transcription</keyword>
<dbReference type="GO" id="GO:0005829">
    <property type="term" value="C:cytosol"/>
    <property type="evidence" value="ECO:0007669"/>
    <property type="project" value="TreeGrafter"/>
</dbReference>
<dbReference type="GO" id="GO:0003700">
    <property type="term" value="F:DNA-binding transcription factor activity"/>
    <property type="evidence" value="ECO:0007669"/>
    <property type="project" value="TreeGrafter"/>
</dbReference>
<dbReference type="InterPro" id="IPR012318">
    <property type="entry name" value="HTH_CRP"/>
</dbReference>
<dbReference type="PANTHER" id="PTHR24567">
    <property type="entry name" value="CRP FAMILY TRANSCRIPTIONAL REGULATORY PROTEIN"/>
    <property type="match status" value="1"/>
</dbReference>
<dbReference type="Pfam" id="PF13545">
    <property type="entry name" value="HTH_Crp_2"/>
    <property type="match status" value="1"/>
</dbReference>
<dbReference type="EMBL" id="VGIY01000028">
    <property type="protein sequence ID" value="MBM3316637.1"/>
    <property type="molecule type" value="Genomic_DNA"/>
</dbReference>
<keyword evidence="1" id="KW-0805">Transcription regulation</keyword>
<organism evidence="5 6">
    <name type="scientific">Eiseniibacteriota bacterium</name>
    <dbReference type="NCBI Taxonomy" id="2212470"/>
    <lineage>
        <taxon>Bacteria</taxon>
        <taxon>Candidatus Eiseniibacteriota</taxon>
    </lineage>
</organism>
<protein>
    <submittedName>
        <fullName evidence="5">Crp/Fnr family transcriptional regulator</fullName>
    </submittedName>
</protein>
<feature type="domain" description="HTH crp-type" evidence="4">
    <location>
        <begin position="162"/>
        <end position="228"/>
    </location>
</feature>
<name>A0A938BQ10_UNCEI</name>
<evidence type="ECO:0000256" key="3">
    <source>
        <dbReference type="ARBA" id="ARBA00023163"/>
    </source>
</evidence>
<evidence type="ECO:0000259" key="4">
    <source>
        <dbReference type="PROSITE" id="PS51063"/>
    </source>
</evidence>
<gene>
    <name evidence="5" type="ORF">FJY75_02185</name>
</gene>
<dbReference type="InterPro" id="IPR036388">
    <property type="entry name" value="WH-like_DNA-bd_sf"/>
</dbReference>
<evidence type="ECO:0000313" key="5">
    <source>
        <dbReference type="EMBL" id="MBM3316637.1"/>
    </source>
</evidence>
<dbReference type="SUPFAM" id="SSF51206">
    <property type="entry name" value="cAMP-binding domain-like"/>
    <property type="match status" value="1"/>
</dbReference>
<evidence type="ECO:0000256" key="2">
    <source>
        <dbReference type="ARBA" id="ARBA00023125"/>
    </source>
</evidence>
<dbReference type="GO" id="GO:0003677">
    <property type="term" value="F:DNA binding"/>
    <property type="evidence" value="ECO:0007669"/>
    <property type="project" value="UniProtKB-KW"/>
</dbReference>
<dbReference type="InterPro" id="IPR018490">
    <property type="entry name" value="cNMP-bd_dom_sf"/>
</dbReference>
<dbReference type="Gene3D" id="1.10.10.10">
    <property type="entry name" value="Winged helix-like DNA-binding domain superfamily/Winged helix DNA-binding domain"/>
    <property type="match status" value="1"/>
</dbReference>
<evidence type="ECO:0000313" key="6">
    <source>
        <dbReference type="Proteomes" id="UP000748308"/>
    </source>
</evidence>
<evidence type="ECO:0000256" key="1">
    <source>
        <dbReference type="ARBA" id="ARBA00023015"/>
    </source>
</evidence>
<dbReference type="SUPFAM" id="SSF46785">
    <property type="entry name" value="Winged helix' DNA-binding domain"/>
    <property type="match status" value="1"/>
</dbReference>
<dbReference type="InterPro" id="IPR014710">
    <property type="entry name" value="RmlC-like_jellyroll"/>
</dbReference>
<dbReference type="PROSITE" id="PS51063">
    <property type="entry name" value="HTH_CRP_2"/>
    <property type="match status" value="1"/>
</dbReference>
<keyword evidence="2" id="KW-0238">DNA-binding</keyword>
<dbReference type="PRINTS" id="PR00034">
    <property type="entry name" value="HTHCRP"/>
</dbReference>
<comment type="caution">
    <text evidence="5">The sequence shown here is derived from an EMBL/GenBank/DDBJ whole genome shotgun (WGS) entry which is preliminary data.</text>
</comment>
<proteinExistence type="predicted"/>
<sequence>MSDGLSSACDPSARSWAEGLSRRYPILDRLSPVLVREFCRRARTVDIPAGAVAFDEDSPCTSLTFPFRGAIRVGRLAHTSREILLYRVRPGEICILTVSCLLGRTTYSARGLVEKDLAGIAIPADLFERLVAECGAFRAYIFELLGSRVTALMQLVEEVAFHRLDQRLAAILLRRFVETGATQLAVTHQDLADQVGSARETVSRVLESLENDGGITLARGRVALRSAAALRDVAGALASRERKMP</sequence>
<dbReference type="PANTHER" id="PTHR24567:SF74">
    <property type="entry name" value="HTH-TYPE TRANSCRIPTIONAL REGULATOR ARCR"/>
    <property type="match status" value="1"/>
</dbReference>
<reference evidence="5" key="1">
    <citation type="submission" date="2019-03" db="EMBL/GenBank/DDBJ databases">
        <title>Lake Tanganyika Metagenome-Assembled Genomes (MAGs).</title>
        <authorList>
            <person name="Tran P."/>
        </authorList>
    </citation>
    <scope>NUCLEOTIDE SEQUENCE</scope>
    <source>
        <strain evidence="5">M_DeepCast_400m_m2_100</strain>
    </source>
</reference>